<evidence type="ECO:0000313" key="3">
    <source>
        <dbReference type="Proteomes" id="UP001179614"/>
    </source>
</evidence>
<name>A0ABY7N211_9BRAD</name>
<keyword evidence="1" id="KW-0472">Membrane</keyword>
<keyword evidence="1" id="KW-1133">Transmembrane helix</keyword>
<evidence type="ECO:0000256" key="1">
    <source>
        <dbReference type="SAM" id="Phobius"/>
    </source>
</evidence>
<feature type="transmembrane region" description="Helical" evidence="1">
    <location>
        <begin position="34"/>
        <end position="56"/>
    </location>
</feature>
<sequence length="67" mass="7181">MVTLLSPAVDAPRGRGPAGRLANRLRAALDRLALAFRPFLAFAALAFFGFFMGILLNEGLRGFTKTG</sequence>
<keyword evidence="3" id="KW-1185">Reference proteome</keyword>
<keyword evidence="1" id="KW-0812">Transmembrane</keyword>
<accession>A0ABY7N211</accession>
<evidence type="ECO:0000313" key="2">
    <source>
        <dbReference type="EMBL" id="WBL82847.1"/>
    </source>
</evidence>
<organism evidence="2 3">
    <name type="scientific">Bradyrhizobium xenonodulans</name>
    <dbReference type="NCBI Taxonomy" id="2736875"/>
    <lineage>
        <taxon>Bacteria</taxon>
        <taxon>Pseudomonadati</taxon>
        <taxon>Pseudomonadota</taxon>
        <taxon>Alphaproteobacteria</taxon>
        <taxon>Hyphomicrobiales</taxon>
        <taxon>Nitrobacteraceae</taxon>
        <taxon>Bradyrhizobium</taxon>
    </lineage>
</organism>
<proteinExistence type="predicted"/>
<evidence type="ECO:0008006" key="4">
    <source>
        <dbReference type="Google" id="ProtNLM"/>
    </source>
</evidence>
<dbReference type="RefSeq" id="WP_270173038.1">
    <property type="nucleotide sequence ID" value="NZ_CP089391.1"/>
</dbReference>
<protein>
    <recommendedName>
        <fullName evidence="4">ABC transporter permease</fullName>
    </recommendedName>
</protein>
<dbReference type="EMBL" id="CP089391">
    <property type="protein sequence ID" value="WBL82847.1"/>
    <property type="molecule type" value="Genomic_DNA"/>
</dbReference>
<reference evidence="2" key="1">
    <citation type="submission" date="2021-12" db="EMBL/GenBank/DDBJ databases">
        <title>Bradyrhizobium xenonodulans sp. nov.</title>
        <authorList>
            <person name="Claassens R."/>
            <person name="Venter S.N."/>
            <person name="Beukes C.W."/>
            <person name="Stepkowski T."/>
            <person name="Steenkamp E.T."/>
        </authorList>
    </citation>
    <scope>NUCLEOTIDE SEQUENCE</scope>
    <source>
        <strain evidence="2">14AB</strain>
    </source>
</reference>
<gene>
    <name evidence="2" type="ORF">I3J27_31500</name>
</gene>
<dbReference type="Proteomes" id="UP001179614">
    <property type="component" value="Chromosome"/>
</dbReference>